<protein>
    <submittedName>
        <fullName evidence="4">Protease inhibitor I42 family protein</fullName>
    </submittedName>
</protein>
<name>A0AA96GBY4_9BACT</name>
<dbReference type="KEGG" id="nall:PP769_00170"/>
<proteinExistence type="predicted"/>
<dbReference type="InterPro" id="IPR018990">
    <property type="entry name" value="Prot_inh_I42_chagasin"/>
</dbReference>
<gene>
    <name evidence="4" type="ORF">PP769_00170</name>
</gene>
<dbReference type="Gene3D" id="2.60.40.2020">
    <property type="match status" value="1"/>
</dbReference>
<dbReference type="Pfam" id="PF09394">
    <property type="entry name" value="Inhibitor_I42"/>
    <property type="match status" value="1"/>
</dbReference>
<dbReference type="SUPFAM" id="SSF141066">
    <property type="entry name" value="ICP-like"/>
    <property type="match status" value="1"/>
</dbReference>
<keyword evidence="1 4" id="KW-0646">Protease inhibitor</keyword>
<accession>A0AA96GBY4</accession>
<evidence type="ECO:0000256" key="1">
    <source>
        <dbReference type="ARBA" id="ARBA00022690"/>
    </source>
</evidence>
<evidence type="ECO:0000313" key="5">
    <source>
        <dbReference type="Proteomes" id="UP001302719"/>
    </source>
</evidence>
<evidence type="ECO:0000256" key="2">
    <source>
        <dbReference type="ARBA" id="ARBA00022704"/>
    </source>
</evidence>
<sequence>MNIDQVQAKAIQVFQSDTFMVHLWEDRTRGEQWVPSYDPKVLGLVEDEFLRTVSNNAVDSGRRSFEFRALELGTHHLEFSKRMAWKFTAEDRRIFKVIVSPLSS</sequence>
<keyword evidence="2" id="KW-0789">Thiol protease inhibitor</keyword>
<keyword evidence="5" id="KW-1185">Reference proteome</keyword>
<evidence type="ECO:0000313" key="4">
    <source>
        <dbReference type="EMBL" id="WNM58207.1"/>
    </source>
</evidence>
<dbReference type="EMBL" id="CP116967">
    <property type="protein sequence ID" value="WNM58207.1"/>
    <property type="molecule type" value="Genomic_DNA"/>
</dbReference>
<dbReference type="AlphaFoldDB" id="A0AA96GBY4"/>
<feature type="domain" description="Proteinase inhibitor I42 chagasin" evidence="3">
    <location>
        <begin position="16"/>
        <end position="98"/>
    </location>
</feature>
<reference evidence="4 5" key="1">
    <citation type="submission" date="2023-01" db="EMBL/GenBank/DDBJ databases">
        <title>Cultivation and genomic characterization of new, ubiquitous marine nitrite-oxidizing bacteria from the Nitrospirales.</title>
        <authorList>
            <person name="Mueller A.J."/>
            <person name="Daebeler A."/>
            <person name="Herbold C.W."/>
            <person name="Kirkegaard R.H."/>
            <person name="Daims H."/>
        </authorList>
    </citation>
    <scope>NUCLEOTIDE SEQUENCE [LARGE SCALE GENOMIC DNA]</scope>
    <source>
        <strain evidence="4 5">VA</strain>
    </source>
</reference>
<organism evidence="4 5">
    <name type="scientific">Candidatus Nitrospira allomarina</name>
    <dbReference type="NCBI Taxonomy" id="3020900"/>
    <lineage>
        <taxon>Bacteria</taxon>
        <taxon>Pseudomonadati</taxon>
        <taxon>Nitrospirota</taxon>
        <taxon>Nitrospiria</taxon>
        <taxon>Nitrospirales</taxon>
        <taxon>Nitrospiraceae</taxon>
        <taxon>Nitrospira</taxon>
    </lineage>
</organism>
<evidence type="ECO:0000259" key="3">
    <source>
        <dbReference type="Pfam" id="PF09394"/>
    </source>
</evidence>
<dbReference type="GO" id="GO:0004869">
    <property type="term" value="F:cysteine-type endopeptidase inhibitor activity"/>
    <property type="evidence" value="ECO:0007669"/>
    <property type="project" value="UniProtKB-KW"/>
</dbReference>
<dbReference type="InterPro" id="IPR036331">
    <property type="entry name" value="Chagasin-like_sf"/>
</dbReference>
<dbReference type="Proteomes" id="UP001302719">
    <property type="component" value="Chromosome"/>
</dbReference>
<dbReference type="RefSeq" id="WP_312643705.1">
    <property type="nucleotide sequence ID" value="NZ_CP116967.1"/>
</dbReference>